<dbReference type="InterPro" id="IPR018060">
    <property type="entry name" value="HTH_AraC"/>
</dbReference>
<feature type="domain" description="HTH araC/xylS-type" evidence="4">
    <location>
        <begin position="191"/>
        <end position="289"/>
    </location>
</feature>
<dbReference type="SUPFAM" id="SSF51215">
    <property type="entry name" value="Regulatory protein AraC"/>
    <property type="match status" value="1"/>
</dbReference>
<dbReference type="Gene3D" id="1.10.10.60">
    <property type="entry name" value="Homeodomain-like"/>
    <property type="match status" value="1"/>
</dbReference>
<evidence type="ECO:0000313" key="6">
    <source>
        <dbReference type="Proteomes" id="UP001325680"/>
    </source>
</evidence>
<dbReference type="Gene3D" id="2.60.120.10">
    <property type="entry name" value="Jelly Rolls"/>
    <property type="match status" value="1"/>
</dbReference>
<dbReference type="InterPro" id="IPR003313">
    <property type="entry name" value="AraC-bd"/>
</dbReference>
<dbReference type="Proteomes" id="UP001325680">
    <property type="component" value="Chromosome"/>
</dbReference>
<dbReference type="SUPFAM" id="SSF46689">
    <property type="entry name" value="Homeodomain-like"/>
    <property type="match status" value="1"/>
</dbReference>
<dbReference type="SMART" id="SM00342">
    <property type="entry name" value="HTH_ARAC"/>
    <property type="match status" value="1"/>
</dbReference>
<evidence type="ECO:0000256" key="2">
    <source>
        <dbReference type="ARBA" id="ARBA00023125"/>
    </source>
</evidence>
<dbReference type="RefSeq" id="WP_114790210.1">
    <property type="nucleotide sequence ID" value="NZ_CP139960.1"/>
</dbReference>
<keyword evidence="1" id="KW-0805">Transcription regulation</keyword>
<dbReference type="EMBL" id="CP139960">
    <property type="protein sequence ID" value="WQD36588.1"/>
    <property type="molecule type" value="Genomic_DNA"/>
</dbReference>
<keyword evidence="3" id="KW-0804">Transcription</keyword>
<protein>
    <submittedName>
        <fullName evidence="5">Helix-turn-helix transcriptional regulator</fullName>
    </submittedName>
</protein>
<gene>
    <name evidence="5" type="ORF">U0035_13020</name>
</gene>
<dbReference type="Pfam" id="PF02311">
    <property type="entry name" value="AraC_binding"/>
    <property type="match status" value="1"/>
</dbReference>
<accession>A0ABZ0VZZ8</accession>
<name>A0ABZ0VZZ8_9BACT</name>
<dbReference type="InterPro" id="IPR037923">
    <property type="entry name" value="HTH-like"/>
</dbReference>
<dbReference type="PANTHER" id="PTHR43280">
    <property type="entry name" value="ARAC-FAMILY TRANSCRIPTIONAL REGULATOR"/>
    <property type="match status" value="1"/>
</dbReference>
<keyword evidence="2" id="KW-0238">DNA-binding</keyword>
<evidence type="ECO:0000256" key="1">
    <source>
        <dbReference type="ARBA" id="ARBA00023015"/>
    </source>
</evidence>
<evidence type="ECO:0000313" key="5">
    <source>
        <dbReference type="EMBL" id="WQD36588.1"/>
    </source>
</evidence>
<evidence type="ECO:0000259" key="4">
    <source>
        <dbReference type="PROSITE" id="PS01124"/>
    </source>
</evidence>
<dbReference type="Pfam" id="PF12833">
    <property type="entry name" value="HTH_18"/>
    <property type="match status" value="1"/>
</dbReference>
<keyword evidence="6" id="KW-1185">Reference proteome</keyword>
<dbReference type="InterPro" id="IPR014710">
    <property type="entry name" value="RmlC-like_jellyroll"/>
</dbReference>
<reference evidence="5 6" key="1">
    <citation type="submission" date="2023-12" db="EMBL/GenBank/DDBJ databases">
        <title>Genome sequencing and assembly of bacterial species from a model synthetic community.</title>
        <authorList>
            <person name="Hogle S.L."/>
        </authorList>
    </citation>
    <scope>NUCLEOTIDE SEQUENCE [LARGE SCALE GENOMIC DNA]</scope>
    <source>
        <strain evidence="5 6">HAMBI_3031</strain>
    </source>
</reference>
<dbReference type="PROSITE" id="PS01124">
    <property type="entry name" value="HTH_ARAC_FAMILY_2"/>
    <property type="match status" value="1"/>
</dbReference>
<proteinExistence type="predicted"/>
<organism evidence="5 6">
    <name type="scientific">Niabella yanshanensis</name>
    <dbReference type="NCBI Taxonomy" id="577386"/>
    <lineage>
        <taxon>Bacteria</taxon>
        <taxon>Pseudomonadati</taxon>
        <taxon>Bacteroidota</taxon>
        <taxon>Chitinophagia</taxon>
        <taxon>Chitinophagales</taxon>
        <taxon>Chitinophagaceae</taxon>
        <taxon>Niabella</taxon>
    </lineage>
</organism>
<dbReference type="PANTHER" id="PTHR43280:SF32">
    <property type="entry name" value="TRANSCRIPTIONAL REGULATORY PROTEIN"/>
    <property type="match status" value="1"/>
</dbReference>
<sequence>MTKFPVYNICNISASSTPPDEDILVEDFAQYISRHYAKLNYPHRHAFYHVVLFTAGKGTHTIDFKTFPVVAGQAYFMIPGQVHGWQFEGKVEGYIINFSETFFKSFLLNSSYLDQFSFFSGNCDEGVIQLKGPLHKEGELLMNEMLKAAEGRPVHEDLIRVLLLRFLILADEASGKKVANSIPNQKVLTLKTFRNLIEKNYRLLKLPNEYAALMYITPHHLNALCQDLTGQTAGELIRDRVILEAKRLLVNEEMTAAEIAWNLNFKDASYFNRFFKKATGLTPFEFRKQIK</sequence>
<evidence type="ECO:0000256" key="3">
    <source>
        <dbReference type="ARBA" id="ARBA00023163"/>
    </source>
</evidence>
<dbReference type="InterPro" id="IPR009057">
    <property type="entry name" value="Homeodomain-like_sf"/>
</dbReference>